<dbReference type="RefSeq" id="WP_008441829.1">
    <property type="nucleotide sequence ID" value="NZ_AOJK01000025.1"/>
</dbReference>
<dbReference type="AlphaFoldDB" id="M0EG94"/>
<reference evidence="1 2" key="1">
    <citation type="journal article" date="2014" name="PLoS Genet.">
        <title>Phylogenetically driven sequencing of extremely halophilic archaea reveals strategies for static and dynamic osmo-response.</title>
        <authorList>
            <person name="Becker E.A."/>
            <person name="Seitzer P.M."/>
            <person name="Tritt A."/>
            <person name="Larsen D."/>
            <person name="Krusor M."/>
            <person name="Yao A.I."/>
            <person name="Wu D."/>
            <person name="Madern D."/>
            <person name="Eisen J.A."/>
            <person name="Darling A.E."/>
            <person name="Facciotti M.T."/>
        </authorList>
    </citation>
    <scope>NUCLEOTIDE SEQUENCE [LARGE SCALE GENOMIC DNA]</scope>
    <source>
        <strain evidence="1 2">DSM 19288</strain>
    </source>
</reference>
<dbReference type="STRING" id="1227465.C463_05735"/>
<protein>
    <submittedName>
        <fullName evidence="1">Uncharacterized protein</fullName>
    </submittedName>
</protein>
<evidence type="ECO:0000313" key="1">
    <source>
        <dbReference type="EMBL" id="ELZ45907.1"/>
    </source>
</evidence>
<dbReference type="EMBL" id="AOJK01000025">
    <property type="protein sequence ID" value="ELZ45907.1"/>
    <property type="molecule type" value="Genomic_DNA"/>
</dbReference>
<dbReference type="OrthoDB" id="267920at2157"/>
<gene>
    <name evidence="1" type="ORF">C463_05735</name>
</gene>
<comment type="caution">
    <text evidence="1">The sequence shown here is derived from an EMBL/GenBank/DDBJ whole genome shotgun (WGS) entry which is preliminary data.</text>
</comment>
<evidence type="ECO:0000313" key="2">
    <source>
        <dbReference type="Proteomes" id="UP000011586"/>
    </source>
</evidence>
<sequence>MTEKHHIGVYTPQDRYEMWKQEADELGMSMSQWANAMVEAGLKKFDRDIQPEESKSDLRKRNTQLWNDYEKVRKERDKLETQLHQTERRAIVEFVEENQGCRYKEIAQHLAKNRGSRLTKLLDALDGEEIEIDEEGRVNRL</sequence>
<organism evidence="1 2">
    <name type="scientific">Halorubrum californiense DSM 19288</name>
    <dbReference type="NCBI Taxonomy" id="1227465"/>
    <lineage>
        <taxon>Archaea</taxon>
        <taxon>Methanobacteriati</taxon>
        <taxon>Methanobacteriota</taxon>
        <taxon>Stenosarchaea group</taxon>
        <taxon>Halobacteria</taxon>
        <taxon>Halobacteriales</taxon>
        <taxon>Haloferacaceae</taxon>
        <taxon>Halorubrum</taxon>
    </lineage>
</organism>
<accession>M0EG94</accession>
<name>M0EG94_9EURY</name>
<keyword evidence="2" id="KW-1185">Reference proteome</keyword>
<proteinExistence type="predicted"/>
<dbReference type="Proteomes" id="UP000011586">
    <property type="component" value="Unassembled WGS sequence"/>
</dbReference>